<sequence>MGQSSDDQNSTISLPTLNDGQPTRSLQSQSRDSQIELPILRKPLQLKSPVESSINIDTERAPLIDSASLGETPPLPPKQFEHPRQVTIPFSHLLGRKIRVHPYRTLHTVLILTLVILPVALVGHLMYPQIQSGGNLPYHDCTYTGKVTFQGIDLPYGKMTFAQAKAIDLAWNTLVGRSLQTVISIFTYKVFMKALMRIAERNTLTYEVYAALAVSTTRLSAIWPLTKALNSKLNWQARFSITWLLLSTVYLAALPTLIDASSGYQAAQLTNLKLPNDSRIDLTLGNYVSRIDLTPGNYVSETGVGHDYWFSAYKFIGWHSHITDSLPRPRPSLTSTNNLSMDWVVPLANQTYFTAGVLVDYNELYFGDPIVATPLSNISYFAYPLCLNTTHSQLSYMVVYNVTDYYSQNSQTEDFYPQTYSIPQTEPLWNIIYNDSSCKNWYPMFKPQNITNDTLPSQINTQYNESYFLDPKNYECVSTDIYQWVRRILIPLLPLLPLASPSLTPTIPRPLTSSSQGFSYAWLLITCTIHSIWLLGTYILSLDSSYNSEIIKKGRKYGTWRAILDLAESVNRDLGRDTCAYGEDEIVEELGKRRPVGYFVDEQDGGGGVAHLALRGEADCARRRRVRLYWGQFYGRKND</sequence>
<evidence type="ECO:0000313" key="3">
    <source>
        <dbReference type="EMBL" id="CZR52596.1"/>
    </source>
</evidence>
<proteinExistence type="predicted"/>
<protein>
    <submittedName>
        <fullName evidence="3">Uncharacterized protein</fullName>
    </submittedName>
</protein>
<keyword evidence="2" id="KW-0812">Transmembrane</keyword>
<organism evidence="3 4">
    <name type="scientific">Phialocephala subalpina</name>
    <dbReference type="NCBI Taxonomy" id="576137"/>
    <lineage>
        <taxon>Eukaryota</taxon>
        <taxon>Fungi</taxon>
        <taxon>Dikarya</taxon>
        <taxon>Ascomycota</taxon>
        <taxon>Pezizomycotina</taxon>
        <taxon>Leotiomycetes</taxon>
        <taxon>Helotiales</taxon>
        <taxon>Mollisiaceae</taxon>
        <taxon>Phialocephala</taxon>
        <taxon>Phialocephala fortinii species complex</taxon>
    </lineage>
</organism>
<accession>A0A1L7WIL1</accession>
<keyword evidence="2" id="KW-1133">Transmembrane helix</keyword>
<evidence type="ECO:0000256" key="2">
    <source>
        <dbReference type="SAM" id="Phobius"/>
    </source>
</evidence>
<dbReference type="AlphaFoldDB" id="A0A1L7WIL1"/>
<keyword evidence="4" id="KW-1185">Reference proteome</keyword>
<reference evidence="3 4" key="1">
    <citation type="submission" date="2016-03" db="EMBL/GenBank/DDBJ databases">
        <authorList>
            <person name="Ploux O."/>
        </authorList>
    </citation>
    <scope>NUCLEOTIDE SEQUENCE [LARGE SCALE GENOMIC DNA]</scope>
    <source>
        <strain evidence="3 4">UAMH 11012</strain>
    </source>
</reference>
<feature type="transmembrane region" description="Helical" evidence="2">
    <location>
        <begin position="106"/>
        <end position="127"/>
    </location>
</feature>
<feature type="compositionally biased region" description="Polar residues" evidence="1">
    <location>
        <begin position="1"/>
        <end position="32"/>
    </location>
</feature>
<dbReference type="Proteomes" id="UP000184330">
    <property type="component" value="Unassembled WGS sequence"/>
</dbReference>
<dbReference type="STRING" id="576137.A0A1L7WIL1"/>
<feature type="region of interest" description="Disordered" evidence="1">
    <location>
        <begin position="1"/>
        <end position="33"/>
    </location>
</feature>
<dbReference type="OrthoDB" id="3903561at2759"/>
<evidence type="ECO:0000256" key="1">
    <source>
        <dbReference type="SAM" id="MobiDB-lite"/>
    </source>
</evidence>
<evidence type="ECO:0000313" key="4">
    <source>
        <dbReference type="Proteomes" id="UP000184330"/>
    </source>
</evidence>
<feature type="transmembrane region" description="Helical" evidence="2">
    <location>
        <begin position="519"/>
        <end position="540"/>
    </location>
</feature>
<keyword evidence="2" id="KW-0472">Membrane</keyword>
<dbReference type="EMBL" id="FJOG01000003">
    <property type="protein sequence ID" value="CZR52596.1"/>
    <property type="molecule type" value="Genomic_DNA"/>
</dbReference>
<gene>
    <name evidence="3" type="ORF">PAC_02473</name>
</gene>
<name>A0A1L7WIL1_9HELO</name>